<dbReference type="OrthoDB" id="1683670at2"/>
<gene>
    <name evidence="1" type="ORF">SAMN04488500_1315</name>
</gene>
<protein>
    <recommendedName>
        <fullName evidence="3">Spore coat protein Z</fullName>
    </recommendedName>
</protein>
<organism evidence="1 2">
    <name type="scientific">Sporomusa malonica</name>
    <dbReference type="NCBI Taxonomy" id="112901"/>
    <lineage>
        <taxon>Bacteria</taxon>
        <taxon>Bacillati</taxon>
        <taxon>Bacillota</taxon>
        <taxon>Negativicutes</taxon>
        <taxon>Selenomonadales</taxon>
        <taxon>Sporomusaceae</taxon>
        <taxon>Sporomusa</taxon>
    </lineage>
</organism>
<accession>A0A1W2EUL7</accession>
<proteinExistence type="predicted"/>
<dbReference type="RefSeq" id="WP_084578242.1">
    <property type="nucleotide sequence ID" value="NZ_CP155572.1"/>
</dbReference>
<reference evidence="1 2" key="1">
    <citation type="submission" date="2017-04" db="EMBL/GenBank/DDBJ databases">
        <authorList>
            <person name="Afonso C.L."/>
            <person name="Miller P.J."/>
            <person name="Scott M.A."/>
            <person name="Spackman E."/>
            <person name="Goraichik I."/>
            <person name="Dimitrov K.M."/>
            <person name="Suarez D.L."/>
            <person name="Swayne D.E."/>
        </authorList>
    </citation>
    <scope>NUCLEOTIDE SEQUENCE [LARGE SCALE GENOMIC DNA]</scope>
    <source>
        <strain evidence="1 2">DSM 5090</strain>
    </source>
</reference>
<keyword evidence="2" id="KW-1185">Reference proteome</keyword>
<dbReference type="EMBL" id="FWXI01000031">
    <property type="protein sequence ID" value="SMD13410.1"/>
    <property type="molecule type" value="Genomic_DNA"/>
</dbReference>
<evidence type="ECO:0008006" key="3">
    <source>
        <dbReference type="Google" id="ProtNLM"/>
    </source>
</evidence>
<sequence length="170" mass="18415">MAFGGKKSKGFNLDCVLGNAAITVVTCCGYIFQGTIEDDEHTRAKYGCPVVFPAMTMDYGYEKEDEKEDDKDCDKKDDKKGHCPKPVEVDVDVKCENDPKFICLRLDCIPAFTCCDPTSPAALILPVQTITALPRPLFQEDDTVLINVADIVAIGPSRGSCLATLVTNGG</sequence>
<name>A0A1W2EUL7_9FIRM</name>
<evidence type="ECO:0000313" key="2">
    <source>
        <dbReference type="Proteomes" id="UP000192738"/>
    </source>
</evidence>
<dbReference type="Proteomes" id="UP000192738">
    <property type="component" value="Unassembled WGS sequence"/>
</dbReference>
<evidence type="ECO:0000313" key="1">
    <source>
        <dbReference type="EMBL" id="SMD13410.1"/>
    </source>
</evidence>
<dbReference type="AlphaFoldDB" id="A0A1W2EUL7"/>